<reference evidence="3" key="1">
    <citation type="submission" date="2016-11" db="EMBL/GenBank/DDBJ databases">
        <authorList>
            <person name="Jaros S."/>
            <person name="Januszkiewicz K."/>
            <person name="Wedrychowicz H."/>
        </authorList>
    </citation>
    <scope>NUCLEOTIDE SEQUENCE [LARGE SCALE GENOMIC DNA]</scope>
    <source>
        <strain evidence="3">DSM 4029</strain>
    </source>
</reference>
<feature type="transmembrane region" description="Helical" evidence="1">
    <location>
        <begin position="162"/>
        <end position="189"/>
    </location>
</feature>
<feature type="transmembrane region" description="Helical" evidence="1">
    <location>
        <begin position="65"/>
        <end position="89"/>
    </location>
</feature>
<sequence>MRQSIKRDSKKILRHQIGKAMAVLFMVVSVLMFFTLVEHICAQTLNIWGLSDLFALEEVPFDAPVVILSASVILAIWLLRGLVLAPLYLGQHRWYWNVALDPDAPVWDVFHYFGSLRRMGRSIWYALNLIARSAFYSVCMLAPSAGLLWAGYYFYISTDSTLFTALGAVVIILSLLLMALTVPLLVYFLTRYFLAKYIVISRSDIPVRKAFHISVKEMASRRGELFFLYLSFLPWALLSLLVIPILYFFPHLSTSTALYAHCWLRELDFTAYGCPAQRAAQGAAQREGGA</sequence>
<keyword evidence="1" id="KW-0812">Transmembrane</keyword>
<feature type="transmembrane region" description="Helical" evidence="1">
    <location>
        <begin position="21"/>
        <end position="45"/>
    </location>
</feature>
<dbReference type="AlphaFoldDB" id="A0AAQ1MDK1"/>
<evidence type="ECO:0000313" key="2">
    <source>
        <dbReference type="EMBL" id="SHG13827.1"/>
    </source>
</evidence>
<name>A0AAQ1MDK1_9FIRM</name>
<evidence type="ECO:0000313" key="3">
    <source>
        <dbReference type="Proteomes" id="UP000184089"/>
    </source>
</evidence>
<gene>
    <name evidence="2" type="ORF">SAMN05444424_1616</name>
</gene>
<feature type="transmembrane region" description="Helical" evidence="1">
    <location>
        <begin position="123"/>
        <end position="156"/>
    </location>
</feature>
<accession>A0AAQ1MDK1</accession>
<dbReference type="Pfam" id="PF06161">
    <property type="entry name" value="DUF975"/>
    <property type="match status" value="1"/>
</dbReference>
<keyword evidence="1" id="KW-0472">Membrane</keyword>
<keyword evidence="1" id="KW-1133">Transmembrane helix</keyword>
<proteinExistence type="predicted"/>
<organism evidence="2 3">
    <name type="scientific">Bittarella massiliensis</name>
    <name type="common">ex Durand et al. 2017</name>
    <dbReference type="NCBI Taxonomy" id="1720313"/>
    <lineage>
        <taxon>Bacteria</taxon>
        <taxon>Bacillati</taxon>
        <taxon>Bacillota</taxon>
        <taxon>Clostridia</taxon>
        <taxon>Eubacteriales</taxon>
        <taxon>Oscillospiraceae</taxon>
        <taxon>Bittarella (ex Durand et al. 2017)</taxon>
    </lineage>
</organism>
<feature type="transmembrane region" description="Helical" evidence="1">
    <location>
        <begin position="226"/>
        <end position="249"/>
    </location>
</feature>
<dbReference type="InterPro" id="IPR010380">
    <property type="entry name" value="DUF975"/>
</dbReference>
<dbReference type="RefSeq" id="WP_044993039.1">
    <property type="nucleotide sequence ID" value="NZ_FQVY01000002.1"/>
</dbReference>
<protein>
    <submittedName>
        <fullName evidence="2">Uncharacterized membrane protein</fullName>
    </submittedName>
</protein>
<evidence type="ECO:0000256" key="1">
    <source>
        <dbReference type="SAM" id="Phobius"/>
    </source>
</evidence>
<dbReference type="Proteomes" id="UP000184089">
    <property type="component" value="Unassembled WGS sequence"/>
</dbReference>
<comment type="caution">
    <text evidence="2">The sequence shown here is derived from an EMBL/GenBank/DDBJ whole genome shotgun (WGS) entry which is preliminary data.</text>
</comment>
<dbReference type="EMBL" id="FQVY01000002">
    <property type="protein sequence ID" value="SHG13827.1"/>
    <property type="molecule type" value="Genomic_DNA"/>
</dbReference>